<dbReference type="Pfam" id="PF14372">
    <property type="entry name" value="hAT-like_RNase-H"/>
    <property type="match status" value="1"/>
</dbReference>
<comment type="subcellular location">
    <subcellularLocation>
        <location evidence="1">Nucleus</location>
    </subcellularLocation>
</comment>
<evidence type="ECO:0000256" key="2">
    <source>
        <dbReference type="ARBA" id="ARBA00022723"/>
    </source>
</evidence>
<feature type="compositionally biased region" description="Low complexity" evidence="7">
    <location>
        <begin position="67"/>
        <end position="76"/>
    </location>
</feature>
<evidence type="ECO:0000259" key="8">
    <source>
        <dbReference type="Pfam" id="PF14372"/>
    </source>
</evidence>
<dbReference type="GO" id="GO:0005634">
    <property type="term" value="C:nucleus"/>
    <property type="evidence" value="ECO:0007669"/>
    <property type="project" value="UniProtKB-SubCell"/>
</dbReference>
<proteinExistence type="predicted"/>
<gene>
    <name evidence="9" type="ORF">PGTUg99_020825</name>
</gene>
<feature type="domain" description="hAT-like transposase RNase-H fold" evidence="8">
    <location>
        <begin position="219"/>
        <end position="312"/>
    </location>
</feature>
<feature type="region of interest" description="Disordered" evidence="7">
    <location>
        <begin position="1"/>
        <end position="79"/>
    </location>
</feature>
<evidence type="ECO:0000256" key="7">
    <source>
        <dbReference type="SAM" id="MobiDB-lite"/>
    </source>
</evidence>
<keyword evidence="6" id="KW-0539">Nucleus</keyword>
<dbReference type="EMBL" id="VDEP01000037">
    <property type="protein sequence ID" value="KAA1135759.1"/>
    <property type="molecule type" value="Genomic_DNA"/>
</dbReference>
<evidence type="ECO:0000256" key="1">
    <source>
        <dbReference type="ARBA" id="ARBA00004123"/>
    </source>
</evidence>
<feature type="compositionally biased region" description="Acidic residues" evidence="7">
    <location>
        <begin position="1"/>
        <end position="13"/>
    </location>
</feature>
<dbReference type="AlphaFoldDB" id="A0A5B0SE08"/>
<dbReference type="PANTHER" id="PTHR46481">
    <property type="entry name" value="ZINC FINGER BED DOMAIN-CONTAINING PROTEIN 4"/>
    <property type="match status" value="1"/>
</dbReference>
<dbReference type="InterPro" id="IPR012337">
    <property type="entry name" value="RNaseH-like_sf"/>
</dbReference>
<keyword evidence="3" id="KW-0863">Zinc-finger</keyword>
<accession>A0A5B0SE08</accession>
<name>A0A5B0SE08_PUCGR</name>
<dbReference type="SUPFAM" id="SSF53098">
    <property type="entry name" value="Ribonuclease H-like"/>
    <property type="match status" value="1"/>
</dbReference>
<dbReference type="Proteomes" id="UP000325313">
    <property type="component" value="Unassembled WGS sequence"/>
</dbReference>
<feature type="compositionally biased region" description="Acidic residues" evidence="7">
    <location>
        <begin position="21"/>
        <end position="47"/>
    </location>
</feature>
<dbReference type="InterPro" id="IPR025525">
    <property type="entry name" value="hAT-like_transposase_RNase-H"/>
</dbReference>
<evidence type="ECO:0000313" key="10">
    <source>
        <dbReference type="Proteomes" id="UP000325313"/>
    </source>
</evidence>
<dbReference type="GO" id="GO:0003677">
    <property type="term" value="F:DNA binding"/>
    <property type="evidence" value="ECO:0007669"/>
    <property type="project" value="UniProtKB-KW"/>
</dbReference>
<keyword evidence="4" id="KW-0862">Zinc</keyword>
<keyword evidence="2" id="KW-0479">Metal-binding</keyword>
<keyword evidence="5" id="KW-0238">DNA-binding</keyword>
<evidence type="ECO:0000256" key="3">
    <source>
        <dbReference type="ARBA" id="ARBA00022771"/>
    </source>
</evidence>
<protein>
    <recommendedName>
        <fullName evidence="8">hAT-like transposase RNase-H fold domain-containing protein</fullName>
    </recommendedName>
</protein>
<reference evidence="9 10" key="1">
    <citation type="submission" date="2019-05" db="EMBL/GenBank/DDBJ databases">
        <title>Emergence of the Ug99 lineage of the wheat stem rust pathogen through somatic hybridization.</title>
        <authorList>
            <person name="Li F."/>
            <person name="Upadhyaya N.M."/>
            <person name="Sperschneider J."/>
            <person name="Matny O."/>
            <person name="Nguyen-Phuc H."/>
            <person name="Mago R."/>
            <person name="Raley C."/>
            <person name="Miller M.E."/>
            <person name="Silverstein K.A.T."/>
            <person name="Henningsen E."/>
            <person name="Hirsch C.D."/>
            <person name="Visser B."/>
            <person name="Pretorius Z.A."/>
            <person name="Steffenson B.J."/>
            <person name="Schwessinger B."/>
            <person name="Dodds P.N."/>
            <person name="Figueroa M."/>
        </authorList>
    </citation>
    <scope>NUCLEOTIDE SEQUENCE [LARGE SCALE GENOMIC DNA]</scope>
    <source>
        <strain evidence="9 10">Ug99</strain>
    </source>
</reference>
<organism evidence="9 10">
    <name type="scientific">Puccinia graminis f. sp. tritici</name>
    <dbReference type="NCBI Taxonomy" id="56615"/>
    <lineage>
        <taxon>Eukaryota</taxon>
        <taxon>Fungi</taxon>
        <taxon>Dikarya</taxon>
        <taxon>Basidiomycota</taxon>
        <taxon>Pucciniomycotina</taxon>
        <taxon>Pucciniomycetes</taxon>
        <taxon>Pucciniales</taxon>
        <taxon>Pucciniaceae</taxon>
        <taxon>Puccinia</taxon>
    </lineage>
</organism>
<evidence type="ECO:0000256" key="5">
    <source>
        <dbReference type="ARBA" id="ARBA00023125"/>
    </source>
</evidence>
<evidence type="ECO:0000313" key="9">
    <source>
        <dbReference type="EMBL" id="KAA1135759.1"/>
    </source>
</evidence>
<sequence>MAPITEAEEEENTADQMVYESDCDDDSDTEDSGDDEIDTVEEDEESEAAAKGVPEKNEKAGGKNKNKSAANRNQSNELNELTKAITSSSAWRQEFDRRAEGKDLKGLIAGYGIRWNIKYQSRMRAYNAREAIDAMLQDEYVKYQDQISRLSRKENRKKLGHFKEIQFTAKEWRMIDELNQELKVRGKLLNFYSFSKILNNLSFDQPFDRLTKIMEGDGPTGAFVLPNYYQMIKDLKKKEEGCDQGHALHPMYVKMIEKLQTYQDEALKCETLVMATILHPSFRLNLFTHCWPESADMAKKLLERHFKKRDELLQKKKEDNNEISQKKPETVDEDNIFELFNAAKIEESKELEVYVKNMDLRIDGCIHFAFK</sequence>
<dbReference type="GO" id="GO:0008270">
    <property type="term" value="F:zinc ion binding"/>
    <property type="evidence" value="ECO:0007669"/>
    <property type="project" value="UniProtKB-KW"/>
</dbReference>
<evidence type="ECO:0000256" key="6">
    <source>
        <dbReference type="ARBA" id="ARBA00023242"/>
    </source>
</evidence>
<evidence type="ECO:0000256" key="4">
    <source>
        <dbReference type="ARBA" id="ARBA00022833"/>
    </source>
</evidence>
<dbReference type="InterPro" id="IPR052035">
    <property type="entry name" value="ZnF_BED_domain_contain"/>
</dbReference>
<dbReference type="PANTHER" id="PTHR46481:SF10">
    <property type="entry name" value="ZINC FINGER BED DOMAIN-CONTAINING PROTEIN 39"/>
    <property type="match status" value="1"/>
</dbReference>
<comment type="caution">
    <text evidence="9">The sequence shown here is derived from an EMBL/GenBank/DDBJ whole genome shotgun (WGS) entry which is preliminary data.</text>
</comment>